<evidence type="ECO:0000313" key="1">
    <source>
        <dbReference type="EMBL" id="MER2996627.1"/>
    </source>
</evidence>
<comment type="caution">
    <text evidence="1">The sequence shown here is derived from an EMBL/GenBank/DDBJ whole genome shotgun (WGS) entry which is preliminary data.</text>
</comment>
<organism evidence="1 2">
    <name type="scientific">Pontibacter populi</name>
    <dbReference type="NCBI Taxonomy" id="890055"/>
    <lineage>
        <taxon>Bacteria</taxon>
        <taxon>Pseudomonadati</taxon>
        <taxon>Bacteroidota</taxon>
        <taxon>Cytophagia</taxon>
        <taxon>Cytophagales</taxon>
        <taxon>Hymenobacteraceae</taxon>
        <taxon>Pontibacter</taxon>
    </lineage>
</organism>
<accession>A0ABV1RRE5</accession>
<dbReference type="EMBL" id="JBEOKT010000003">
    <property type="protein sequence ID" value="MER2996627.1"/>
    <property type="molecule type" value="Genomic_DNA"/>
</dbReference>
<gene>
    <name evidence="1" type="ORF">ABS362_03670</name>
</gene>
<name>A0ABV1RRE5_9BACT</name>
<keyword evidence="2" id="KW-1185">Reference proteome</keyword>
<dbReference type="Proteomes" id="UP001476807">
    <property type="component" value="Unassembled WGS sequence"/>
</dbReference>
<evidence type="ECO:0000313" key="2">
    <source>
        <dbReference type="Proteomes" id="UP001476807"/>
    </source>
</evidence>
<proteinExistence type="predicted"/>
<dbReference type="RefSeq" id="WP_350410943.1">
    <property type="nucleotide sequence ID" value="NZ_JBEOKT010000003.1"/>
</dbReference>
<protein>
    <submittedName>
        <fullName evidence="1">Uncharacterized protein</fullName>
    </submittedName>
</protein>
<reference evidence="1 2" key="1">
    <citation type="submission" date="2024-06" db="EMBL/GenBank/DDBJ databases">
        <title>Pontibacter populi HYL7-15.</title>
        <authorList>
            <person name="Kim M.K."/>
        </authorList>
    </citation>
    <scope>NUCLEOTIDE SEQUENCE [LARGE SCALE GENOMIC DNA]</scope>
    <source>
        <strain evidence="1 2">HYL7-15</strain>
    </source>
</reference>
<sequence>MYTIADGNHHTIKTGSDYFNNRQEVSYDELGMDGEPVTTNEL</sequence>